<protein>
    <submittedName>
        <fullName evidence="1">Uncharacterized protein</fullName>
    </submittedName>
</protein>
<dbReference type="Proteomes" id="UP000266206">
    <property type="component" value="Unassembled WGS sequence"/>
</dbReference>
<dbReference type="AlphaFoldDB" id="A0A3A1YSC7"/>
<accession>A0A3A1YSC7</accession>
<reference evidence="1 2" key="1">
    <citation type="submission" date="2017-08" db="EMBL/GenBank/DDBJ databases">
        <title>Pusillimonas indicus sp. nov., a member of the family Alcaligenaceae isolated from surface seawater.</title>
        <authorList>
            <person name="Li J."/>
        </authorList>
    </citation>
    <scope>NUCLEOTIDE SEQUENCE [LARGE SCALE GENOMIC DNA]</scope>
    <source>
        <strain evidence="1 2">L52-1-41</strain>
    </source>
</reference>
<evidence type="ECO:0000313" key="1">
    <source>
        <dbReference type="EMBL" id="RIY41122.1"/>
    </source>
</evidence>
<proteinExistence type="predicted"/>
<comment type="caution">
    <text evidence="1">The sequence shown here is derived from an EMBL/GenBank/DDBJ whole genome shotgun (WGS) entry which is preliminary data.</text>
</comment>
<name>A0A3A1YSC7_9BURK</name>
<organism evidence="1 2">
    <name type="scientific">Neopusillimonas maritima</name>
    <dbReference type="NCBI Taxonomy" id="2026239"/>
    <lineage>
        <taxon>Bacteria</taxon>
        <taxon>Pseudomonadati</taxon>
        <taxon>Pseudomonadota</taxon>
        <taxon>Betaproteobacteria</taxon>
        <taxon>Burkholderiales</taxon>
        <taxon>Alcaligenaceae</taxon>
        <taxon>Neopusillimonas</taxon>
    </lineage>
</organism>
<gene>
    <name evidence="1" type="ORF">CJP73_08210</name>
</gene>
<evidence type="ECO:0000313" key="2">
    <source>
        <dbReference type="Proteomes" id="UP000266206"/>
    </source>
</evidence>
<dbReference type="EMBL" id="NQYH01000005">
    <property type="protein sequence ID" value="RIY41122.1"/>
    <property type="molecule type" value="Genomic_DNA"/>
</dbReference>
<sequence length="119" mass="13747">MDEQYRESLFYLLDAWEENLLNAVKPHQGDGRSEIDSKIDKALLDFKVSVDQLRQAIAQKEGESLRELSDRIIDRLYDFLRKTAEQSGNELVLEQLDMMAQGVPISEIIEKPAKPKVFH</sequence>